<accession>A0A1G7W6V1</accession>
<dbReference type="Proteomes" id="UP000199643">
    <property type="component" value="Unassembled WGS sequence"/>
</dbReference>
<name>A0A1G7W6V1_9SPHI</name>
<reference evidence="2" key="1">
    <citation type="submission" date="2016-10" db="EMBL/GenBank/DDBJ databases">
        <authorList>
            <person name="Varghese N."/>
            <person name="Submissions S."/>
        </authorList>
    </citation>
    <scope>NUCLEOTIDE SEQUENCE [LARGE SCALE GENOMIC DNA]</scope>
    <source>
        <strain evidence="2">DSM 17933</strain>
    </source>
</reference>
<dbReference type="STRING" id="405671.SAMN05421827_109122"/>
<keyword evidence="2" id="KW-1185">Reference proteome</keyword>
<sequence length="158" mass="17713">MIGNFPNKPLYNPGGYRSFLFVPRNDVATYPLVNNGSNILPLGLQQFGAWYNGYATYETLQYTEEPETNEHGTFYKPLLTGFLPGDSAQHISLMQNMEQQPFLVLLTDARGFKRLIGTPSNPLIFTSKFDGSLTRSAAKGYTFQFAANTHDIAPIYPF</sequence>
<gene>
    <name evidence="1" type="ORF">SAMN05421827_109122</name>
</gene>
<protein>
    <submittedName>
        <fullName evidence="1">Uncharacterized protein</fullName>
    </submittedName>
</protein>
<dbReference type="EMBL" id="FNCH01000009">
    <property type="protein sequence ID" value="SDG67611.1"/>
    <property type="molecule type" value="Genomic_DNA"/>
</dbReference>
<evidence type="ECO:0000313" key="1">
    <source>
        <dbReference type="EMBL" id="SDG67611.1"/>
    </source>
</evidence>
<evidence type="ECO:0000313" key="2">
    <source>
        <dbReference type="Proteomes" id="UP000199643"/>
    </source>
</evidence>
<proteinExistence type="predicted"/>
<dbReference type="AlphaFoldDB" id="A0A1G7W6V1"/>
<organism evidence="1 2">
    <name type="scientific">Pedobacter terrae</name>
    <dbReference type="NCBI Taxonomy" id="405671"/>
    <lineage>
        <taxon>Bacteria</taxon>
        <taxon>Pseudomonadati</taxon>
        <taxon>Bacteroidota</taxon>
        <taxon>Sphingobacteriia</taxon>
        <taxon>Sphingobacteriales</taxon>
        <taxon>Sphingobacteriaceae</taxon>
        <taxon>Pedobacter</taxon>
    </lineage>
</organism>